<evidence type="ECO:0000256" key="9">
    <source>
        <dbReference type="ARBA" id="ARBA00023065"/>
    </source>
</evidence>
<name>A0A1G8Y9R8_9BACI</name>
<dbReference type="InterPro" id="IPR050277">
    <property type="entry name" value="Sodium:Solute_Symporter"/>
</dbReference>
<dbReference type="RefSeq" id="WP_093212630.1">
    <property type="nucleotide sequence ID" value="NZ_FNFL01000002.1"/>
</dbReference>
<proteinExistence type="inferred from homology"/>
<evidence type="ECO:0000256" key="7">
    <source>
        <dbReference type="ARBA" id="ARBA00022989"/>
    </source>
</evidence>
<dbReference type="PANTHER" id="PTHR48086">
    <property type="entry name" value="SODIUM/PROLINE SYMPORTER-RELATED"/>
    <property type="match status" value="1"/>
</dbReference>
<sequence>MNTLPAWTITLIVVLLIVYFVFVAYIGKRGARYSKTMAGFATARGKVSPWLVGASFAATFASANLYLGLPGLAYQYGISVLWYTLGSFGTAWLGLLLFAKTFWKYQKNNGGVSTLPEWLGKRYNSNTLQIMVSVLLLFNIYYIVGQNVGLATIFEAVIGIPYIWGVVLGVLITIVYIGLGGAYAQIITDAFQGVLMSITSVLILVSLFWTIGGGINVFNRVFQQLEAIHPPLVSTFSQDGPYDSVPTVLAIQFLMISFVLMPHLLNKILAIETEKELRPFVISSGVHLFFISYLPVFGGFAARILVPGLPEADQALPAYLIEAFPPVIVAFMIVGVISAVLSSTDSLYLSITSSIGNDIYLPLARRTQAHLPHINHDQRSVAIAKASLLCVGLASLYLSINRPESLAMLIQFSFSAIISGVFGPVLLGYFWNKGNQTGAIASVLTGSLSFLAFTQFHLLPNLYIALFVSSTLGLAAMYIASIIAAAIGPKIHLASKHSA</sequence>
<dbReference type="GO" id="GO:0005886">
    <property type="term" value="C:plasma membrane"/>
    <property type="evidence" value="ECO:0007669"/>
    <property type="project" value="UniProtKB-SubCell"/>
</dbReference>
<evidence type="ECO:0000256" key="1">
    <source>
        <dbReference type="ARBA" id="ARBA00004651"/>
    </source>
</evidence>
<feature type="transmembrane region" description="Helical" evidence="14">
    <location>
        <begin position="406"/>
        <end position="431"/>
    </location>
</feature>
<keyword evidence="9" id="KW-0406">Ion transport</keyword>
<evidence type="ECO:0000256" key="8">
    <source>
        <dbReference type="ARBA" id="ARBA00023053"/>
    </source>
</evidence>
<comment type="subcellular location">
    <subcellularLocation>
        <location evidence="1">Cell membrane</location>
        <topology evidence="1">Multi-pass membrane protein</topology>
    </subcellularLocation>
</comment>
<dbReference type="Pfam" id="PF00474">
    <property type="entry name" value="SSF"/>
    <property type="match status" value="1"/>
</dbReference>
<evidence type="ECO:0000256" key="5">
    <source>
        <dbReference type="ARBA" id="ARBA00022692"/>
    </source>
</evidence>
<keyword evidence="16" id="KW-1185">Reference proteome</keyword>
<gene>
    <name evidence="15" type="ORF">SAMN05216243_1487</name>
</gene>
<dbReference type="InterPro" id="IPR001734">
    <property type="entry name" value="Na/solute_symporter"/>
</dbReference>
<evidence type="ECO:0000256" key="6">
    <source>
        <dbReference type="ARBA" id="ARBA00022847"/>
    </source>
</evidence>
<keyword evidence="3" id="KW-0813">Transport</keyword>
<evidence type="ECO:0000256" key="12">
    <source>
        <dbReference type="ARBA" id="ARBA00033708"/>
    </source>
</evidence>
<comment type="catalytic activity">
    <reaction evidence="12">
        <text>L-proline(in) + Na(+)(in) = L-proline(out) + Na(+)(out)</text>
        <dbReference type="Rhea" id="RHEA:28967"/>
        <dbReference type="ChEBI" id="CHEBI:29101"/>
        <dbReference type="ChEBI" id="CHEBI:60039"/>
    </reaction>
</comment>
<keyword evidence="11" id="KW-0739">Sodium transport</keyword>
<feature type="transmembrane region" description="Helical" evidence="14">
    <location>
        <begin position="6"/>
        <end position="26"/>
    </location>
</feature>
<evidence type="ECO:0000256" key="3">
    <source>
        <dbReference type="ARBA" id="ARBA00022448"/>
    </source>
</evidence>
<feature type="transmembrane region" description="Helical" evidence="14">
    <location>
        <begin position="438"/>
        <end position="456"/>
    </location>
</feature>
<feature type="transmembrane region" description="Helical" evidence="14">
    <location>
        <begin position="81"/>
        <end position="103"/>
    </location>
</feature>
<dbReference type="PROSITE" id="PS50283">
    <property type="entry name" value="NA_SOLUT_SYMP_3"/>
    <property type="match status" value="1"/>
</dbReference>
<feature type="transmembrane region" description="Helical" evidence="14">
    <location>
        <begin position="123"/>
        <end position="144"/>
    </location>
</feature>
<reference evidence="15 16" key="1">
    <citation type="submission" date="2016-10" db="EMBL/GenBank/DDBJ databases">
        <authorList>
            <person name="de Groot N.N."/>
        </authorList>
    </citation>
    <scope>NUCLEOTIDE SEQUENCE [LARGE SCALE GENOMIC DNA]</scope>
    <source>
        <strain evidence="15 16">CGMCC 1.6502</strain>
    </source>
</reference>
<keyword evidence="8" id="KW-0915">Sodium</keyword>
<feature type="transmembrane region" description="Helical" evidence="14">
    <location>
        <begin position="462"/>
        <end position="487"/>
    </location>
</feature>
<feature type="transmembrane region" description="Helical" evidence="14">
    <location>
        <begin position="47"/>
        <end position="69"/>
    </location>
</feature>
<dbReference type="OrthoDB" id="9810181at2"/>
<dbReference type="EMBL" id="FNFL01000002">
    <property type="protein sequence ID" value="SDJ99491.1"/>
    <property type="molecule type" value="Genomic_DNA"/>
</dbReference>
<dbReference type="GO" id="GO:0015293">
    <property type="term" value="F:symporter activity"/>
    <property type="evidence" value="ECO:0007669"/>
    <property type="project" value="UniProtKB-KW"/>
</dbReference>
<keyword evidence="6" id="KW-0769">Symport</keyword>
<feature type="transmembrane region" description="Helical" evidence="14">
    <location>
        <begin position="156"/>
        <end position="179"/>
    </location>
</feature>
<evidence type="ECO:0000256" key="2">
    <source>
        <dbReference type="ARBA" id="ARBA00006434"/>
    </source>
</evidence>
<feature type="transmembrane region" description="Helical" evidence="14">
    <location>
        <begin position="382"/>
        <end position="400"/>
    </location>
</feature>
<dbReference type="InterPro" id="IPR038377">
    <property type="entry name" value="Na/Glc_symporter_sf"/>
</dbReference>
<dbReference type="PANTHER" id="PTHR48086:SF3">
    <property type="entry name" value="SODIUM_PROLINE SYMPORTER"/>
    <property type="match status" value="1"/>
</dbReference>
<protein>
    <submittedName>
        <fullName evidence="15">Sodium/proline symporter</fullName>
    </submittedName>
</protein>
<accession>A0A1G8Y9R8</accession>
<evidence type="ECO:0000256" key="10">
    <source>
        <dbReference type="ARBA" id="ARBA00023136"/>
    </source>
</evidence>
<keyword evidence="5 14" id="KW-0812">Transmembrane</keyword>
<evidence type="ECO:0000313" key="15">
    <source>
        <dbReference type="EMBL" id="SDJ99491.1"/>
    </source>
</evidence>
<dbReference type="Proteomes" id="UP000198694">
    <property type="component" value="Unassembled WGS sequence"/>
</dbReference>
<dbReference type="AlphaFoldDB" id="A0A1G8Y9R8"/>
<comment type="similarity">
    <text evidence="2 13">Belongs to the sodium:solute symporter (SSF) (TC 2.A.21) family.</text>
</comment>
<evidence type="ECO:0000256" key="14">
    <source>
        <dbReference type="SAM" id="Phobius"/>
    </source>
</evidence>
<dbReference type="GO" id="GO:0006814">
    <property type="term" value="P:sodium ion transport"/>
    <property type="evidence" value="ECO:0007669"/>
    <property type="project" value="UniProtKB-KW"/>
</dbReference>
<evidence type="ECO:0000313" key="16">
    <source>
        <dbReference type="Proteomes" id="UP000198694"/>
    </source>
</evidence>
<keyword evidence="4" id="KW-1003">Cell membrane</keyword>
<evidence type="ECO:0000256" key="4">
    <source>
        <dbReference type="ARBA" id="ARBA00022475"/>
    </source>
</evidence>
<keyword evidence="7 14" id="KW-1133">Transmembrane helix</keyword>
<keyword evidence="10 14" id="KW-0472">Membrane</keyword>
<dbReference type="CDD" id="cd10322">
    <property type="entry name" value="SLC5sbd"/>
    <property type="match status" value="1"/>
</dbReference>
<evidence type="ECO:0000256" key="13">
    <source>
        <dbReference type="RuleBase" id="RU362091"/>
    </source>
</evidence>
<feature type="transmembrane region" description="Helical" evidence="14">
    <location>
        <begin position="318"/>
        <end position="341"/>
    </location>
</feature>
<feature type="transmembrane region" description="Helical" evidence="14">
    <location>
        <begin position="191"/>
        <end position="211"/>
    </location>
</feature>
<organism evidence="15 16">
    <name type="scientific">Sediminibacillus albus</name>
    <dbReference type="NCBI Taxonomy" id="407036"/>
    <lineage>
        <taxon>Bacteria</taxon>
        <taxon>Bacillati</taxon>
        <taxon>Bacillota</taxon>
        <taxon>Bacilli</taxon>
        <taxon>Bacillales</taxon>
        <taxon>Bacillaceae</taxon>
        <taxon>Sediminibacillus</taxon>
    </lineage>
</organism>
<dbReference type="STRING" id="407036.SAMN05216243_1487"/>
<feature type="transmembrane region" description="Helical" evidence="14">
    <location>
        <begin position="245"/>
        <end position="265"/>
    </location>
</feature>
<dbReference type="Gene3D" id="1.20.1730.10">
    <property type="entry name" value="Sodium/glucose cotransporter"/>
    <property type="match status" value="1"/>
</dbReference>
<feature type="transmembrane region" description="Helical" evidence="14">
    <location>
        <begin position="286"/>
        <end position="306"/>
    </location>
</feature>
<evidence type="ECO:0000256" key="11">
    <source>
        <dbReference type="ARBA" id="ARBA00023201"/>
    </source>
</evidence>